<feature type="coiled-coil region" evidence="1">
    <location>
        <begin position="51"/>
        <end position="107"/>
    </location>
</feature>
<evidence type="ECO:0000313" key="3">
    <source>
        <dbReference type="Proteomes" id="UP000683925"/>
    </source>
</evidence>
<evidence type="ECO:0008006" key="4">
    <source>
        <dbReference type="Google" id="ProtNLM"/>
    </source>
</evidence>
<sequence length="346" mass="40754">MFSIIKYFNFYLQIFNQNLSNNTNTLITSLQHNHSKASHQNKFKGKFQGMNQKTERIIQKLQSTKEQLQLSIENNNSNKKSKLNNKLQNLEAELQKINQKDQVAKDYHLVYDGLIQQLQITQDQKIGALSQSQRNQNLQILCSIKKQAINLQSQVLKKNILIPLFKFAINVMILILMQISQQDENNLFKYQKDKQFQSQYNIYDCKNSQRNKSNEYEEKNLNNILKNLSTKQTIWQNKKDMRKKGIKNHTTNLKNHQALNNLQILLNNLIIQKLKISNKKISNINKKITKLDDSNLYQICFEFPKQYVPSPCGHFTYCHNCKELALKQCLICREPVQLPIKVFKLY</sequence>
<dbReference type="OrthoDB" id="10522429at2759"/>
<proteinExistence type="predicted"/>
<gene>
    <name evidence="2" type="ORF">POCTA_138.1.T0960004</name>
</gene>
<dbReference type="InterPro" id="IPR051728">
    <property type="entry name" value="RING-FYVE_E3_ubiquitin-ligase"/>
</dbReference>
<organism evidence="2 3">
    <name type="scientific">Paramecium octaurelia</name>
    <dbReference type="NCBI Taxonomy" id="43137"/>
    <lineage>
        <taxon>Eukaryota</taxon>
        <taxon>Sar</taxon>
        <taxon>Alveolata</taxon>
        <taxon>Ciliophora</taxon>
        <taxon>Intramacronucleata</taxon>
        <taxon>Oligohymenophorea</taxon>
        <taxon>Peniculida</taxon>
        <taxon>Parameciidae</taxon>
        <taxon>Paramecium</taxon>
    </lineage>
</organism>
<dbReference type="AlphaFoldDB" id="A0A8S1WNL2"/>
<dbReference type="Proteomes" id="UP000683925">
    <property type="component" value="Unassembled WGS sequence"/>
</dbReference>
<accession>A0A8S1WNL2</accession>
<dbReference type="PANTHER" id="PTHR14879:SF5">
    <property type="entry name" value="RING-TYPE DOMAIN-CONTAINING PROTEIN"/>
    <property type="match status" value="1"/>
</dbReference>
<evidence type="ECO:0000256" key="1">
    <source>
        <dbReference type="SAM" id="Coils"/>
    </source>
</evidence>
<evidence type="ECO:0000313" key="2">
    <source>
        <dbReference type="EMBL" id="CAD8189809.1"/>
    </source>
</evidence>
<dbReference type="EMBL" id="CAJJDP010000095">
    <property type="protein sequence ID" value="CAD8189809.1"/>
    <property type="molecule type" value="Genomic_DNA"/>
</dbReference>
<reference evidence="2" key="1">
    <citation type="submission" date="2021-01" db="EMBL/GenBank/DDBJ databases">
        <authorList>
            <consortium name="Genoscope - CEA"/>
            <person name="William W."/>
        </authorList>
    </citation>
    <scope>NUCLEOTIDE SEQUENCE</scope>
</reference>
<comment type="caution">
    <text evidence="2">The sequence shown here is derived from an EMBL/GenBank/DDBJ whole genome shotgun (WGS) entry which is preliminary data.</text>
</comment>
<dbReference type="PANTHER" id="PTHR14879">
    <property type="entry name" value="CASPASE REGULATOR, RING FINGER DOMAIN-CONTAINING"/>
    <property type="match status" value="1"/>
</dbReference>
<name>A0A8S1WNL2_PAROT</name>
<protein>
    <recommendedName>
        <fullName evidence="4">RING-type domain-containing protein</fullName>
    </recommendedName>
</protein>
<keyword evidence="1" id="KW-0175">Coiled coil</keyword>
<dbReference type="Pfam" id="PF13920">
    <property type="entry name" value="zf-C3HC4_3"/>
    <property type="match status" value="1"/>
</dbReference>
<keyword evidence="3" id="KW-1185">Reference proteome</keyword>